<keyword evidence="2" id="KW-1185">Reference proteome</keyword>
<sequence length="74" mass="8908">MMKARIFQLTEYLQRVEGRLELEQRRPKPDPKILLYLRTARLRIKKALSRAMGRIVNPHRRARAMMVCKQLQYA</sequence>
<reference evidence="1 2" key="1">
    <citation type="submission" date="2018-08" db="EMBL/GenBank/DDBJ databases">
        <title>Altererythrobacter sp.Ery1 and Ery12, the genome sequencing of novel strains in genus Alterythrobacter.</title>
        <authorList>
            <person name="Cheng H."/>
            <person name="Wu Y.-H."/>
            <person name="Fang C."/>
            <person name="Xu X.-W."/>
        </authorList>
    </citation>
    <scope>NUCLEOTIDE SEQUENCE [LARGE SCALE GENOMIC DNA]</scope>
    <source>
        <strain evidence="1 2">Ery1</strain>
    </source>
</reference>
<dbReference type="AlphaFoldDB" id="A0A418NKK1"/>
<evidence type="ECO:0000313" key="1">
    <source>
        <dbReference type="EMBL" id="RIV79948.1"/>
    </source>
</evidence>
<name>A0A418NKK1_9SPHN</name>
<gene>
    <name evidence="1" type="ORF">D2V04_03715</name>
</gene>
<dbReference type="EMBL" id="QXFK01000013">
    <property type="protein sequence ID" value="RIV79948.1"/>
    <property type="molecule type" value="Genomic_DNA"/>
</dbReference>
<evidence type="ECO:0008006" key="3">
    <source>
        <dbReference type="Google" id="ProtNLM"/>
    </source>
</evidence>
<dbReference type="Proteomes" id="UP000285092">
    <property type="component" value="Unassembled WGS sequence"/>
</dbReference>
<evidence type="ECO:0000313" key="2">
    <source>
        <dbReference type="Proteomes" id="UP000285092"/>
    </source>
</evidence>
<organism evidence="1 2">
    <name type="scientific">Pelagerythrobacter aerophilus</name>
    <dbReference type="NCBI Taxonomy" id="2306995"/>
    <lineage>
        <taxon>Bacteria</taxon>
        <taxon>Pseudomonadati</taxon>
        <taxon>Pseudomonadota</taxon>
        <taxon>Alphaproteobacteria</taxon>
        <taxon>Sphingomonadales</taxon>
        <taxon>Erythrobacteraceae</taxon>
        <taxon>Pelagerythrobacter</taxon>
    </lineage>
</organism>
<proteinExistence type="predicted"/>
<accession>A0A418NKK1</accession>
<comment type="caution">
    <text evidence="1">The sequence shown here is derived from an EMBL/GenBank/DDBJ whole genome shotgun (WGS) entry which is preliminary data.</text>
</comment>
<protein>
    <recommendedName>
        <fullName evidence="3">CHAD domain-containing protein</fullName>
    </recommendedName>
</protein>